<evidence type="ECO:0000313" key="2">
    <source>
        <dbReference type="EMBL" id="MBS0122629.1"/>
    </source>
</evidence>
<evidence type="ECO:0000313" key="3">
    <source>
        <dbReference type="Proteomes" id="UP000681356"/>
    </source>
</evidence>
<dbReference type="AlphaFoldDB" id="A0A8J8B6F9"/>
<keyword evidence="3" id="KW-1185">Reference proteome</keyword>
<sequence>MQEADVALNASKGRGRNTVVEFEPSMREHSVATALIAEDVMRGLQANEFTVHFQPLLDAGSLEVVGFECLDMRA</sequence>
<evidence type="ECO:0000259" key="1">
    <source>
        <dbReference type="PROSITE" id="PS50883"/>
    </source>
</evidence>
<protein>
    <recommendedName>
        <fullName evidence="1">EAL domain-containing protein</fullName>
    </recommendedName>
</protein>
<accession>A0A8J8B6F9</accession>
<name>A0A8J8B6F9_9RHOB</name>
<dbReference type="RefSeq" id="WP_212534605.1">
    <property type="nucleotide sequence ID" value="NZ_JAGTUU010000001.1"/>
</dbReference>
<dbReference type="Proteomes" id="UP000681356">
    <property type="component" value="Unassembled WGS sequence"/>
</dbReference>
<reference evidence="2" key="1">
    <citation type="submission" date="2021-04" db="EMBL/GenBank/DDBJ databases">
        <authorList>
            <person name="Yoon J."/>
        </authorList>
    </citation>
    <scope>NUCLEOTIDE SEQUENCE</scope>
    <source>
        <strain evidence="2">KMU-90</strain>
    </source>
</reference>
<proteinExistence type="predicted"/>
<gene>
    <name evidence="2" type="ORF">KB874_00660</name>
</gene>
<comment type="caution">
    <text evidence="2">The sequence shown here is derived from an EMBL/GenBank/DDBJ whole genome shotgun (WGS) entry which is preliminary data.</text>
</comment>
<feature type="domain" description="EAL" evidence="1">
    <location>
        <begin position="33"/>
        <end position="74"/>
    </location>
</feature>
<organism evidence="2 3">
    <name type="scientific">Thetidibacter halocola</name>
    <dbReference type="NCBI Taxonomy" id="2827239"/>
    <lineage>
        <taxon>Bacteria</taxon>
        <taxon>Pseudomonadati</taxon>
        <taxon>Pseudomonadota</taxon>
        <taxon>Alphaproteobacteria</taxon>
        <taxon>Rhodobacterales</taxon>
        <taxon>Roseobacteraceae</taxon>
        <taxon>Thetidibacter</taxon>
    </lineage>
</organism>
<dbReference type="InterPro" id="IPR035919">
    <property type="entry name" value="EAL_sf"/>
</dbReference>
<dbReference type="EMBL" id="JAGTUU010000001">
    <property type="protein sequence ID" value="MBS0122629.1"/>
    <property type="molecule type" value="Genomic_DNA"/>
</dbReference>
<dbReference type="PROSITE" id="PS50883">
    <property type="entry name" value="EAL"/>
    <property type="match status" value="1"/>
</dbReference>
<dbReference type="SUPFAM" id="SSF141868">
    <property type="entry name" value="EAL domain-like"/>
    <property type="match status" value="1"/>
</dbReference>
<dbReference type="InterPro" id="IPR001633">
    <property type="entry name" value="EAL_dom"/>
</dbReference>